<dbReference type="AlphaFoldDB" id="A0A8H4RLH0"/>
<dbReference type="PANTHER" id="PTHR24148:SF73">
    <property type="entry name" value="HET DOMAIN PROTEIN (AFU_ORTHOLOGUE AFUA_8G01020)"/>
    <property type="match status" value="1"/>
</dbReference>
<dbReference type="EMBL" id="JAAMPI010000369">
    <property type="protein sequence ID" value="KAF4632192.1"/>
    <property type="molecule type" value="Genomic_DNA"/>
</dbReference>
<sequence>MDAYIYQPLLEGQIRLLRISDGPDQFKIIHTHFDTAPAYSVVSYSWNDQFCDQDLRIDRCYLKVIKNLISGLPHLIECANTQYLWIDAICINQRDDDEKAIQVPLMKEIYTKCQECLVWLGQCTPESELAIDAIPRMAKHFSLLDSPEVWMMEGIAVSSGNVLSSPLWRGFTDLFSRPWFKRVWTFQEAVLPAVVTFLCGSRSVAYDDMKSVVVPLLDHLTTLELFYPRSDFEDPFLFIGFLKLIRVAKFRASSQLPRTPSDSLKLLYTTGPWHATHRLDKIYGVLGLVDHSLQKHLVVDYHKTQVQVSTELAKWYCSQANDLFLLNLASSGRKKRLLPSWIPNFAKIGGHWCRGAIWNRFKAGVERIPTSQPTPIVTNDELQLSGFCIDRVEAVASRIVGSTDDDDGRNKCLRTLSWEQSCLALSKKVFGVVGDEVPNLHWRTMLSTVWNHDDEPPTESDYHHLKGLLVAVASSNNVSSMSEIQNQTLATQIRRLSQIEKRGEFFSTVGGRVGLGPIGIQPGDQICILYNGLTPFILRPRPTTELKYRLVGDAYIHGLMHGEAFDADTRGPDERFVLT</sequence>
<protein>
    <recommendedName>
        <fullName evidence="1">Heterokaryon incompatibility domain-containing protein</fullName>
    </recommendedName>
</protein>
<feature type="domain" description="Heterokaryon incompatibility" evidence="1">
    <location>
        <begin position="39"/>
        <end position="188"/>
    </location>
</feature>
<dbReference type="InterPro" id="IPR052895">
    <property type="entry name" value="HetReg/Transcr_Mod"/>
</dbReference>
<evidence type="ECO:0000313" key="2">
    <source>
        <dbReference type="EMBL" id="KAF4632192.1"/>
    </source>
</evidence>
<name>A0A8H4RLH0_9HELO</name>
<accession>A0A8H4RLH0</accession>
<organism evidence="2 3">
    <name type="scientific">Cudoniella acicularis</name>
    <dbReference type="NCBI Taxonomy" id="354080"/>
    <lineage>
        <taxon>Eukaryota</taxon>
        <taxon>Fungi</taxon>
        <taxon>Dikarya</taxon>
        <taxon>Ascomycota</taxon>
        <taxon>Pezizomycotina</taxon>
        <taxon>Leotiomycetes</taxon>
        <taxon>Helotiales</taxon>
        <taxon>Tricladiaceae</taxon>
        <taxon>Cudoniella</taxon>
    </lineage>
</organism>
<proteinExistence type="predicted"/>
<comment type="caution">
    <text evidence="2">The sequence shown here is derived from an EMBL/GenBank/DDBJ whole genome shotgun (WGS) entry which is preliminary data.</text>
</comment>
<dbReference type="OrthoDB" id="3556612at2759"/>
<keyword evidence="3" id="KW-1185">Reference proteome</keyword>
<evidence type="ECO:0000259" key="1">
    <source>
        <dbReference type="Pfam" id="PF06985"/>
    </source>
</evidence>
<dbReference type="Pfam" id="PF06985">
    <property type="entry name" value="HET"/>
    <property type="match status" value="1"/>
</dbReference>
<dbReference type="PANTHER" id="PTHR24148">
    <property type="entry name" value="ANKYRIN REPEAT DOMAIN-CONTAINING PROTEIN 39 HOMOLOG-RELATED"/>
    <property type="match status" value="1"/>
</dbReference>
<dbReference type="Proteomes" id="UP000566819">
    <property type="component" value="Unassembled WGS sequence"/>
</dbReference>
<evidence type="ECO:0000313" key="3">
    <source>
        <dbReference type="Proteomes" id="UP000566819"/>
    </source>
</evidence>
<dbReference type="InterPro" id="IPR010730">
    <property type="entry name" value="HET"/>
</dbReference>
<dbReference type="Pfam" id="PF26639">
    <property type="entry name" value="Het-6_barrel"/>
    <property type="match status" value="1"/>
</dbReference>
<gene>
    <name evidence="2" type="ORF">G7Y89_g5939</name>
</gene>
<reference evidence="2 3" key="1">
    <citation type="submission" date="2020-03" db="EMBL/GenBank/DDBJ databases">
        <title>Draft Genome Sequence of Cudoniella acicularis.</title>
        <authorList>
            <person name="Buettner E."/>
            <person name="Kellner H."/>
        </authorList>
    </citation>
    <scope>NUCLEOTIDE SEQUENCE [LARGE SCALE GENOMIC DNA]</scope>
    <source>
        <strain evidence="2 3">DSM 108380</strain>
    </source>
</reference>